<dbReference type="GO" id="GO:0005634">
    <property type="term" value="C:nucleus"/>
    <property type="evidence" value="ECO:0007669"/>
    <property type="project" value="UniProtKB-SubCell"/>
</dbReference>
<dbReference type="Proteomes" id="UP001234989">
    <property type="component" value="Chromosome 1"/>
</dbReference>
<dbReference type="Pfam" id="PF00271">
    <property type="entry name" value="Helicase_C"/>
    <property type="match status" value="1"/>
</dbReference>
<dbReference type="InterPro" id="IPR000330">
    <property type="entry name" value="SNF2_N"/>
</dbReference>
<evidence type="ECO:0000256" key="1">
    <source>
        <dbReference type="ARBA" id="ARBA00004123"/>
    </source>
</evidence>
<keyword evidence="5" id="KW-0067">ATP-binding</keyword>
<keyword evidence="3" id="KW-0547">Nucleotide-binding</keyword>
<keyword evidence="6" id="KW-0539">Nucleus</keyword>
<dbReference type="PROSITE" id="PS51194">
    <property type="entry name" value="HELICASE_CTER"/>
    <property type="match status" value="1"/>
</dbReference>
<dbReference type="InterPro" id="IPR038718">
    <property type="entry name" value="SNF2-like_sf"/>
</dbReference>
<evidence type="ECO:0000256" key="3">
    <source>
        <dbReference type="ARBA" id="ARBA00022741"/>
    </source>
</evidence>
<comment type="similarity">
    <text evidence="2">Belongs to the SNF2/RAD54 helicase family.</text>
</comment>
<dbReference type="InterPro" id="IPR043472">
    <property type="entry name" value="Macro_dom-like"/>
</dbReference>
<dbReference type="CDD" id="cd18793">
    <property type="entry name" value="SF2_C_SNF"/>
    <property type="match status" value="1"/>
</dbReference>
<dbReference type="InterPro" id="IPR049730">
    <property type="entry name" value="SNF2/RAD54-like_C"/>
</dbReference>
<dbReference type="EMBL" id="CP133612">
    <property type="protein sequence ID" value="WMV11210.1"/>
    <property type="molecule type" value="Genomic_DNA"/>
</dbReference>
<evidence type="ECO:0000313" key="9">
    <source>
        <dbReference type="EMBL" id="WMV11210.1"/>
    </source>
</evidence>
<evidence type="ECO:0000256" key="4">
    <source>
        <dbReference type="ARBA" id="ARBA00022801"/>
    </source>
</evidence>
<evidence type="ECO:0000256" key="2">
    <source>
        <dbReference type="ARBA" id="ARBA00007025"/>
    </source>
</evidence>
<dbReference type="GO" id="GO:0005524">
    <property type="term" value="F:ATP binding"/>
    <property type="evidence" value="ECO:0007669"/>
    <property type="project" value="UniProtKB-KW"/>
</dbReference>
<evidence type="ECO:0000313" key="10">
    <source>
        <dbReference type="Proteomes" id="UP001234989"/>
    </source>
</evidence>
<organism evidence="9 10">
    <name type="scientific">Solanum verrucosum</name>
    <dbReference type="NCBI Taxonomy" id="315347"/>
    <lineage>
        <taxon>Eukaryota</taxon>
        <taxon>Viridiplantae</taxon>
        <taxon>Streptophyta</taxon>
        <taxon>Embryophyta</taxon>
        <taxon>Tracheophyta</taxon>
        <taxon>Spermatophyta</taxon>
        <taxon>Magnoliopsida</taxon>
        <taxon>eudicotyledons</taxon>
        <taxon>Gunneridae</taxon>
        <taxon>Pentapetalae</taxon>
        <taxon>asterids</taxon>
        <taxon>lamiids</taxon>
        <taxon>Solanales</taxon>
        <taxon>Solanaceae</taxon>
        <taxon>Solanoideae</taxon>
        <taxon>Solaneae</taxon>
        <taxon>Solanum</taxon>
    </lineage>
</organism>
<comment type="subcellular location">
    <subcellularLocation>
        <location evidence="1">Nucleus</location>
    </subcellularLocation>
</comment>
<dbReference type="SMART" id="SM00487">
    <property type="entry name" value="DEXDc"/>
    <property type="match status" value="1"/>
</dbReference>
<evidence type="ECO:0008006" key="11">
    <source>
        <dbReference type="Google" id="ProtNLM"/>
    </source>
</evidence>
<keyword evidence="4" id="KW-0378">Hydrolase</keyword>
<feature type="domain" description="Helicase C-terminal" evidence="8">
    <location>
        <begin position="372"/>
        <end position="534"/>
    </location>
</feature>
<dbReference type="SMART" id="SM00490">
    <property type="entry name" value="HELICc"/>
    <property type="match status" value="1"/>
</dbReference>
<dbReference type="Gene3D" id="3.40.50.300">
    <property type="entry name" value="P-loop containing nucleotide triphosphate hydrolases"/>
    <property type="match status" value="1"/>
</dbReference>
<dbReference type="InterPro" id="IPR027417">
    <property type="entry name" value="P-loop_NTPase"/>
</dbReference>
<dbReference type="Gene3D" id="3.40.220.10">
    <property type="entry name" value="Leucine Aminopeptidase, subunit E, domain 1"/>
    <property type="match status" value="1"/>
</dbReference>
<dbReference type="PANTHER" id="PTHR47157">
    <property type="entry name" value="CHROMODOMAIN-HELICASE-DNA-BINDING PROTEIN 1-LIKE"/>
    <property type="match status" value="1"/>
</dbReference>
<dbReference type="GO" id="GO:0016787">
    <property type="term" value="F:hydrolase activity"/>
    <property type="evidence" value="ECO:0007669"/>
    <property type="project" value="UniProtKB-KW"/>
</dbReference>
<dbReference type="FunFam" id="3.40.50.300:FF:001488">
    <property type="entry name" value="Putative helicase CHR10"/>
    <property type="match status" value="1"/>
</dbReference>
<dbReference type="GO" id="GO:0006281">
    <property type="term" value="P:DNA repair"/>
    <property type="evidence" value="ECO:0007669"/>
    <property type="project" value="InterPro"/>
</dbReference>
<protein>
    <recommendedName>
        <fullName evidence="11">Helicase CHR10</fullName>
    </recommendedName>
</protein>
<evidence type="ECO:0000256" key="5">
    <source>
        <dbReference type="ARBA" id="ARBA00022840"/>
    </source>
</evidence>
<evidence type="ECO:0000256" key="6">
    <source>
        <dbReference type="ARBA" id="ARBA00023242"/>
    </source>
</evidence>
<dbReference type="InterPro" id="IPR014001">
    <property type="entry name" value="Helicase_ATP-bd"/>
</dbReference>
<dbReference type="PROSITE" id="PS51192">
    <property type="entry name" value="HELICASE_ATP_BIND_1"/>
    <property type="match status" value="1"/>
</dbReference>
<dbReference type="PANTHER" id="PTHR47157:SF1">
    <property type="entry name" value="CHROMODOMAIN-HELICASE-DNA-BINDING PROTEIN 1-LIKE"/>
    <property type="match status" value="1"/>
</dbReference>
<dbReference type="AlphaFoldDB" id="A0AAF0PWH7"/>
<dbReference type="GO" id="GO:0006338">
    <property type="term" value="P:chromatin remodeling"/>
    <property type="evidence" value="ECO:0007669"/>
    <property type="project" value="InterPro"/>
</dbReference>
<keyword evidence="10" id="KW-1185">Reference proteome</keyword>
<dbReference type="SUPFAM" id="SSF52540">
    <property type="entry name" value="P-loop containing nucleoside triphosphate hydrolases"/>
    <property type="match status" value="2"/>
</dbReference>
<proteinExistence type="inferred from homology"/>
<feature type="domain" description="Helicase ATP-binding" evidence="7">
    <location>
        <begin position="1"/>
        <end position="162"/>
    </location>
</feature>
<accession>A0AAF0PWH7</accession>
<dbReference type="Pfam" id="PF00176">
    <property type="entry name" value="SNF2-rel_dom"/>
    <property type="match status" value="1"/>
</dbReference>
<dbReference type="Gene3D" id="3.40.50.10810">
    <property type="entry name" value="Tandem AAA-ATPase domain"/>
    <property type="match status" value="1"/>
</dbReference>
<evidence type="ECO:0000259" key="7">
    <source>
        <dbReference type="PROSITE" id="PS51192"/>
    </source>
</evidence>
<dbReference type="SUPFAM" id="SSF52949">
    <property type="entry name" value="Macro domain-like"/>
    <property type="match status" value="1"/>
</dbReference>
<sequence>MGLGKTLQAISLLSYLKVYLKTPGPFLVLCPLSVTDGWMSEMANFAPKLRVLSYTGEKEHRRNLRRKIYECMNREVSDAKSIPFDVLLTTYDIVLLDEDFLSQVPWCYAIIDEAQRLKNPSSVLYNVLKERFVMPRKLLMTGTPIQNNLSELWALFHFCMPSVFGTLEQFLSAFKEAGDPSCVKGVLEWVRVPHRSGMDLWYAYMDLGPDADKAKEQFKILKYVIGAFMLRRTKSQLIELGTLVLPPLTEITVMAPLVALQKKVYMSILRKELTQLLALASGAPNTRSLQNIVYTYLFGVGISHFGFDDFDLFFHVDLVWLLSNVQLETHFQVIQLRKACSHPYLFAGIEPEPYEEGEHLVQASGKLLILDHLLQKLHACGHRVLIFSQMTQTLDILQDYLELRKYSYERLDGSIRAEERFAAIRSFSHNRSKFEAEQNAAFVFLISTRAGGVGLNLVAADTVIFYEQDWNPQVDKQALQRAHRIGQTNHVLSINLVTEQSVEEVIMRRAQRKLQLSHNIVGDDVLDQEGKEMAGAEAGDLRSVMLGLHMLDPAEVTNEESDKFDRNELTAMAETIMAFRNEERSARDDKFEVKPANFLNEFNVVTKRGPESIRLDHILDETSYLEWVEKFKEASQINHNPIFELGNRRSLPEEKHLKAEAAKKKAEEEKLSKWETLGYHSLSVKDPVSAPDTDISSDSGAVHFVYGDCTRPSKVSPSEPTIIFSCVDTSGNWGHGGMFDALARLSTSVPAAYERASEFVDLHLGDLHLIEITGKFGALTTQGHQFVFCDITGTVIQEDLAKGGDSPHAPQWVALAVVQSYNPRRKVPRGSVSIPDLERCLSKASYSAAQKSDMMSYVIPSQEFLGMWGGVGAGACTDVAASIHMPRIGYQDGSDRSEWYTIERLLRKYAALHGINIFVYYFRRASQS</sequence>
<evidence type="ECO:0000259" key="8">
    <source>
        <dbReference type="PROSITE" id="PS51194"/>
    </source>
</evidence>
<name>A0AAF0PWH7_SOLVR</name>
<gene>
    <name evidence="9" type="ORF">MTR67_004595</name>
</gene>
<dbReference type="InterPro" id="IPR001650">
    <property type="entry name" value="Helicase_C-like"/>
</dbReference>
<dbReference type="InterPro" id="IPR031053">
    <property type="entry name" value="ALC1"/>
</dbReference>
<reference evidence="9" key="1">
    <citation type="submission" date="2023-08" db="EMBL/GenBank/DDBJ databases">
        <title>A de novo genome assembly of Solanum verrucosum Schlechtendal, a Mexican diploid species geographically isolated from the other diploid A-genome species in potato relatives.</title>
        <authorList>
            <person name="Hosaka K."/>
        </authorList>
    </citation>
    <scope>NUCLEOTIDE SEQUENCE</scope>
    <source>
        <tissue evidence="9">Young leaves</tissue>
    </source>
</reference>
<dbReference type="GO" id="GO:0003678">
    <property type="term" value="F:DNA helicase activity"/>
    <property type="evidence" value="ECO:0007669"/>
    <property type="project" value="InterPro"/>
</dbReference>